<organism evidence="1">
    <name type="scientific">Rhizophora mucronata</name>
    <name type="common">Asiatic mangrove</name>
    <dbReference type="NCBI Taxonomy" id="61149"/>
    <lineage>
        <taxon>Eukaryota</taxon>
        <taxon>Viridiplantae</taxon>
        <taxon>Streptophyta</taxon>
        <taxon>Embryophyta</taxon>
        <taxon>Tracheophyta</taxon>
        <taxon>Spermatophyta</taxon>
        <taxon>Magnoliopsida</taxon>
        <taxon>eudicotyledons</taxon>
        <taxon>Gunneridae</taxon>
        <taxon>Pentapetalae</taxon>
        <taxon>rosids</taxon>
        <taxon>fabids</taxon>
        <taxon>Malpighiales</taxon>
        <taxon>Rhizophoraceae</taxon>
        <taxon>Rhizophora</taxon>
    </lineage>
</organism>
<reference evidence="1" key="1">
    <citation type="submission" date="2018-02" db="EMBL/GenBank/DDBJ databases">
        <title>Rhizophora mucronata_Transcriptome.</title>
        <authorList>
            <person name="Meera S.P."/>
            <person name="Sreeshan A."/>
            <person name="Augustine A."/>
        </authorList>
    </citation>
    <scope>NUCLEOTIDE SEQUENCE</scope>
    <source>
        <tissue evidence="1">Leaf</tissue>
    </source>
</reference>
<sequence length="17" mass="2076">MKYPLRLFGRFYVLGSQ</sequence>
<evidence type="ECO:0000313" key="1">
    <source>
        <dbReference type="EMBL" id="MBX19097.1"/>
    </source>
</evidence>
<dbReference type="EMBL" id="GGEC01038613">
    <property type="protein sequence ID" value="MBX19097.1"/>
    <property type="molecule type" value="Transcribed_RNA"/>
</dbReference>
<dbReference type="AlphaFoldDB" id="A0A2P2LM97"/>
<protein>
    <submittedName>
        <fullName evidence="1">Uncharacterized protein</fullName>
    </submittedName>
</protein>
<name>A0A2P2LM97_RHIMU</name>
<proteinExistence type="predicted"/>
<accession>A0A2P2LM97</accession>